<dbReference type="Proteomes" id="UP000095284">
    <property type="component" value="Unplaced"/>
</dbReference>
<dbReference type="AlphaFoldDB" id="A0A1I7S848"/>
<dbReference type="WBParaSite" id="BXY_0919100.1">
    <property type="protein sequence ID" value="BXY_0919100.1"/>
    <property type="gene ID" value="BXY_0919100"/>
</dbReference>
<feature type="transmembrane region" description="Helical" evidence="1">
    <location>
        <begin position="73"/>
        <end position="92"/>
    </location>
</feature>
<proteinExistence type="predicted"/>
<name>A0A1I7S848_BURXY</name>
<keyword evidence="1" id="KW-0472">Membrane</keyword>
<accession>A0A1I7S848</accession>
<evidence type="ECO:0000256" key="1">
    <source>
        <dbReference type="SAM" id="Phobius"/>
    </source>
</evidence>
<evidence type="ECO:0000313" key="3">
    <source>
        <dbReference type="WBParaSite" id="BXY_0919100.1"/>
    </source>
</evidence>
<organism evidence="2 3">
    <name type="scientific">Bursaphelenchus xylophilus</name>
    <name type="common">Pinewood nematode worm</name>
    <name type="synonym">Aphelenchoides xylophilus</name>
    <dbReference type="NCBI Taxonomy" id="6326"/>
    <lineage>
        <taxon>Eukaryota</taxon>
        <taxon>Metazoa</taxon>
        <taxon>Ecdysozoa</taxon>
        <taxon>Nematoda</taxon>
        <taxon>Chromadorea</taxon>
        <taxon>Rhabditida</taxon>
        <taxon>Tylenchina</taxon>
        <taxon>Tylenchomorpha</taxon>
        <taxon>Aphelenchoidea</taxon>
        <taxon>Aphelenchoididae</taxon>
        <taxon>Bursaphelenchus</taxon>
    </lineage>
</organism>
<keyword evidence="1" id="KW-0812">Transmembrane</keyword>
<reference evidence="3" key="1">
    <citation type="submission" date="2016-11" db="UniProtKB">
        <authorList>
            <consortium name="WormBaseParasite"/>
        </authorList>
    </citation>
    <scope>IDENTIFICATION</scope>
</reference>
<protein>
    <submittedName>
        <fullName evidence="3">Late nodulin</fullName>
    </submittedName>
</protein>
<keyword evidence="1" id="KW-1133">Transmembrane helix</keyword>
<evidence type="ECO:0000313" key="2">
    <source>
        <dbReference type="Proteomes" id="UP000095284"/>
    </source>
</evidence>
<sequence>MRDVLPPLIRLSHSVHRKSLMALTSANHKIIKKRAKRNLMVFMKKIALASTEQLVAEWSTMHRFGWRLGSTRFTMRLFVIFFFLFIAIASAFEAKDEVPCSDDSQCAQKQCPPGETAKCVDMGKKLCACA</sequence>